<protein>
    <submittedName>
        <fullName evidence="1">Uncharacterized protein</fullName>
    </submittedName>
</protein>
<dbReference type="AlphaFoldDB" id="A0A554VAQ7"/>
<dbReference type="OrthoDB" id="1163071at2"/>
<dbReference type="EMBL" id="VLNR01000120">
    <property type="protein sequence ID" value="TSE03237.1"/>
    <property type="molecule type" value="Genomic_DNA"/>
</dbReference>
<gene>
    <name evidence="1" type="ORF">FOF46_29740</name>
</gene>
<evidence type="ECO:0000313" key="2">
    <source>
        <dbReference type="Proteomes" id="UP000318833"/>
    </source>
</evidence>
<proteinExistence type="predicted"/>
<keyword evidence="2" id="KW-1185">Reference proteome</keyword>
<reference evidence="1 2" key="1">
    <citation type="submission" date="2019-07" db="EMBL/GenBank/DDBJ databases">
        <title>The draft genome sequence of Aquimarina algiphila M91.</title>
        <authorList>
            <person name="Meng X."/>
        </authorList>
    </citation>
    <scope>NUCLEOTIDE SEQUENCE [LARGE SCALE GENOMIC DNA]</scope>
    <source>
        <strain evidence="1 2">M91</strain>
    </source>
</reference>
<dbReference type="Proteomes" id="UP000318833">
    <property type="component" value="Unassembled WGS sequence"/>
</dbReference>
<accession>A0A554VAQ7</accession>
<organism evidence="1 2">
    <name type="scientific">Aquimarina algiphila</name>
    <dbReference type="NCBI Taxonomy" id="2047982"/>
    <lineage>
        <taxon>Bacteria</taxon>
        <taxon>Pseudomonadati</taxon>
        <taxon>Bacteroidota</taxon>
        <taxon>Flavobacteriia</taxon>
        <taxon>Flavobacteriales</taxon>
        <taxon>Flavobacteriaceae</taxon>
        <taxon>Aquimarina</taxon>
    </lineage>
</organism>
<comment type="caution">
    <text evidence="1">The sequence shown here is derived from an EMBL/GenBank/DDBJ whole genome shotgun (WGS) entry which is preliminary data.</text>
</comment>
<sequence length="173" mass="19602">MKCLIHSGNKQDANGLVIRRKFVPIKLTIHRENQFLNAEAKLPFTTNAVIGILTTSNVQKKCSDIPGTSRLYYGISPTKIEDTSFLELNPGTTYTTNYPRNVTIEEQAGGWWYYAHQVTDTFPFIVSGDIPATPRTPIIIDVLQLGQCTPEKYYLWSYPFYGYAFISFNPPIP</sequence>
<dbReference type="RefSeq" id="WP_143919072.1">
    <property type="nucleotide sequence ID" value="NZ_CANMXV010000096.1"/>
</dbReference>
<name>A0A554VAQ7_9FLAO</name>
<evidence type="ECO:0000313" key="1">
    <source>
        <dbReference type="EMBL" id="TSE03237.1"/>
    </source>
</evidence>